<evidence type="ECO:0008006" key="3">
    <source>
        <dbReference type="Google" id="ProtNLM"/>
    </source>
</evidence>
<dbReference type="eggNOG" id="COG0346">
    <property type="taxonomic scope" value="Bacteria"/>
</dbReference>
<evidence type="ECO:0000313" key="2">
    <source>
        <dbReference type="Proteomes" id="UP000006334"/>
    </source>
</evidence>
<evidence type="ECO:0000313" key="1">
    <source>
        <dbReference type="EMBL" id="GAC14258.1"/>
    </source>
</evidence>
<comment type="caution">
    <text evidence="1">The sequence shown here is derived from an EMBL/GenBank/DDBJ whole genome shotgun (WGS) entry which is preliminary data.</text>
</comment>
<organism evidence="1 2">
    <name type="scientific">Aliiglaciecola lipolytica E3</name>
    <dbReference type="NCBI Taxonomy" id="1127673"/>
    <lineage>
        <taxon>Bacteria</taxon>
        <taxon>Pseudomonadati</taxon>
        <taxon>Pseudomonadota</taxon>
        <taxon>Gammaproteobacteria</taxon>
        <taxon>Alteromonadales</taxon>
        <taxon>Alteromonadaceae</taxon>
        <taxon>Aliiglaciecola</taxon>
    </lineage>
</organism>
<name>K6YC79_9ALTE</name>
<dbReference type="AlphaFoldDB" id="K6YC79"/>
<dbReference type="SUPFAM" id="SSF54593">
    <property type="entry name" value="Glyoxalase/Bleomycin resistance protein/Dihydroxybiphenyl dioxygenase"/>
    <property type="match status" value="1"/>
</dbReference>
<dbReference type="STRING" id="1127673.GLIP_1625"/>
<protein>
    <recommendedName>
        <fullName evidence="3">Lactoylglutathione lyase</fullName>
    </recommendedName>
</protein>
<accession>K6YC79</accession>
<dbReference type="OrthoDB" id="674527at2"/>
<gene>
    <name evidence="1" type="ORF">GLIP_1625</name>
</gene>
<keyword evidence="2" id="KW-1185">Reference proteome</keyword>
<dbReference type="EMBL" id="BAEN01000035">
    <property type="protein sequence ID" value="GAC14258.1"/>
    <property type="molecule type" value="Genomic_DNA"/>
</dbReference>
<reference evidence="1 2" key="1">
    <citation type="journal article" date="2017" name="Antonie Van Leeuwenhoek">
        <title>Rhizobium rhizosphaerae sp. nov., a novel species isolated from rice rhizosphere.</title>
        <authorList>
            <person name="Zhao J.J."/>
            <person name="Zhang J."/>
            <person name="Zhang R.J."/>
            <person name="Zhang C.W."/>
            <person name="Yin H.Q."/>
            <person name="Zhang X.X."/>
        </authorList>
    </citation>
    <scope>NUCLEOTIDE SEQUENCE [LARGE SCALE GENOMIC DNA]</scope>
    <source>
        <strain evidence="1 2">E3</strain>
    </source>
</reference>
<dbReference type="InterPro" id="IPR029068">
    <property type="entry name" value="Glyas_Bleomycin-R_OHBP_Dase"/>
</dbReference>
<dbReference type="RefSeq" id="WP_008844074.1">
    <property type="nucleotide sequence ID" value="NZ_BAEN01000035.1"/>
</dbReference>
<sequence length="117" mass="14018">MQVEDIKVFIPSKEYDKSIEFYKEIGFAYEYVSDELSLFHNGDCYFFLQRFYNQQLAENLMMQLCVSNIEQAYALVQKSNLKTKLSDIRTEKWGRVFYLWGPVGELWHVTQLHQLEN</sequence>
<dbReference type="Gene3D" id="3.10.180.10">
    <property type="entry name" value="2,3-Dihydroxybiphenyl 1,2-Dioxygenase, domain 1"/>
    <property type="match status" value="1"/>
</dbReference>
<dbReference type="Proteomes" id="UP000006334">
    <property type="component" value="Unassembled WGS sequence"/>
</dbReference>
<proteinExistence type="predicted"/>